<comment type="caution">
    <text evidence="1">The sequence shown here is derived from an EMBL/GenBank/DDBJ whole genome shotgun (WGS) entry which is preliminary data.</text>
</comment>
<name>A0ACC2GJL0_DALPE</name>
<organism evidence="1 2">
    <name type="scientific">Dallia pectoralis</name>
    <name type="common">Alaska blackfish</name>
    <dbReference type="NCBI Taxonomy" id="75939"/>
    <lineage>
        <taxon>Eukaryota</taxon>
        <taxon>Metazoa</taxon>
        <taxon>Chordata</taxon>
        <taxon>Craniata</taxon>
        <taxon>Vertebrata</taxon>
        <taxon>Euteleostomi</taxon>
        <taxon>Actinopterygii</taxon>
        <taxon>Neopterygii</taxon>
        <taxon>Teleostei</taxon>
        <taxon>Protacanthopterygii</taxon>
        <taxon>Esociformes</taxon>
        <taxon>Umbridae</taxon>
        <taxon>Dallia</taxon>
    </lineage>
</organism>
<sequence>MTHIATSVGEALVSTDDISPTGDRADRGRHGDTVTPPRSAASRLLDLSSEAHSIPSRYLLGFIEILPHHDLRCTTFLIIIISITFVLGLSL</sequence>
<evidence type="ECO:0000313" key="2">
    <source>
        <dbReference type="Proteomes" id="UP001157502"/>
    </source>
</evidence>
<reference evidence="1" key="1">
    <citation type="submission" date="2021-05" db="EMBL/GenBank/DDBJ databases">
        <authorList>
            <person name="Pan Q."/>
            <person name="Jouanno E."/>
            <person name="Zahm M."/>
            <person name="Klopp C."/>
            <person name="Cabau C."/>
            <person name="Louis A."/>
            <person name="Berthelot C."/>
            <person name="Parey E."/>
            <person name="Roest Crollius H."/>
            <person name="Montfort J."/>
            <person name="Robinson-Rechavi M."/>
            <person name="Bouchez O."/>
            <person name="Lampietro C."/>
            <person name="Lopez Roques C."/>
            <person name="Donnadieu C."/>
            <person name="Postlethwait J."/>
            <person name="Bobe J."/>
            <person name="Dillon D."/>
            <person name="Chandos A."/>
            <person name="von Hippel F."/>
            <person name="Guiguen Y."/>
        </authorList>
    </citation>
    <scope>NUCLEOTIDE SEQUENCE</scope>
    <source>
        <strain evidence="1">YG-Jan2019</strain>
    </source>
</reference>
<accession>A0ACC2GJL0</accession>
<gene>
    <name evidence="1" type="ORF">DPEC_G00151000</name>
</gene>
<dbReference type="Proteomes" id="UP001157502">
    <property type="component" value="Chromosome 12"/>
</dbReference>
<evidence type="ECO:0000313" key="1">
    <source>
        <dbReference type="EMBL" id="KAJ8003696.1"/>
    </source>
</evidence>
<dbReference type="EMBL" id="CM055739">
    <property type="protein sequence ID" value="KAJ8003696.1"/>
    <property type="molecule type" value="Genomic_DNA"/>
</dbReference>
<proteinExistence type="predicted"/>
<keyword evidence="2" id="KW-1185">Reference proteome</keyword>
<protein>
    <submittedName>
        <fullName evidence="1">Uncharacterized protein</fullName>
    </submittedName>
</protein>